<evidence type="ECO:0000313" key="2">
    <source>
        <dbReference type="EMBL" id="CAE8620924.1"/>
    </source>
</evidence>
<comment type="caution">
    <text evidence="2">The sequence shown here is derived from an EMBL/GenBank/DDBJ whole genome shotgun (WGS) entry which is preliminary data.</text>
</comment>
<dbReference type="AlphaFoldDB" id="A0A813G7M6"/>
<sequence>MAMEQWMVPGTSSASLGAGPKRANSPAATPAGPRRPGRLAWGEAIALLCEMHRAGPEPSVITYSGAVSACLRGQQWSLGLGLLVQSLGRGLRPDLLLYSAAASALRVGRCWAE</sequence>
<dbReference type="EMBL" id="CAJNNV010027608">
    <property type="protein sequence ID" value="CAE8620924.1"/>
    <property type="molecule type" value="Genomic_DNA"/>
</dbReference>
<organism evidence="2 3">
    <name type="scientific">Polarella glacialis</name>
    <name type="common">Dinoflagellate</name>
    <dbReference type="NCBI Taxonomy" id="89957"/>
    <lineage>
        <taxon>Eukaryota</taxon>
        <taxon>Sar</taxon>
        <taxon>Alveolata</taxon>
        <taxon>Dinophyceae</taxon>
        <taxon>Suessiales</taxon>
        <taxon>Suessiaceae</taxon>
        <taxon>Polarella</taxon>
    </lineage>
</organism>
<dbReference type="Gene3D" id="1.25.40.10">
    <property type="entry name" value="Tetratricopeptide repeat domain"/>
    <property type="match status" value="1"/>
</dbReference>
<feature type="region of interest" description="Disordered" evidence="1">
    <location>
        <begin position="1"/>
        <end position="36"/>
    </location>
</feature>
<keyword evidence="3" id="KW-1185">Reference proteome</keyword>
<dbReference type="Proteomes" id="UP000654075">
    <property type="component" value="Unassembled WGS sequence"/>
</dbReference>
<gene>
    <name evidence="2" type="ORF">PGLA1383_LOCUS38450</name>
</gene>
<dbReference type="InterPro" id="IPR011990">
    <property type="entry name" value="TPR-like_helical_dom_sf"/>
</dbReference>
<reference evidence="2" key="1">
    <citation type="submission" date="2021-02" db="EMBL/GenBank/DDBJ databases">
        <authorList>
            <person name="Dougan E. K."/>
            <person name="Rhodes N."/>
            <person name="Thang M."/>
            <person name="Chan C."/>
        </authorList>
    </citation>
    <scope>NUCLEOTIDE SEQUENCE</scope>
</reference>
<feature type="compositionally biased region" description="Low complexity" evidence="1">
    <location>
        <begin position="26"/>
        <end position="36"/>
    </location>
</feature>
<evidence type="ECO:0000256" key="1">
    <source>
        <dbReference type="SAM" id="MobiDB-lite"/>
    </source>
</evidence>
<evidence type="ECO:0000313" key="3">
    <source>
        <dbReference type="Proteomes" id="UP000654075"/>
    </source>
</evidence>
<name>A0A813G7M6_POLGL</name>
<accession>A0A813G7M6</accession>
<proteinExistence type="predicted"/>
<protein>
    <submittedName>
        <fullName evidence="2">Uncharacterized protein</fullName>
    </submittedName>
</protein>
<feature type="non-terminal residue" evidence="2">
    <location>
        <position position="1"/>
    </location>
</feature>